<keyword evidence="1" id="KW-0175">Coiled coil</keyword>
<reference evidence="3" key="1">
    <citation type="journal article" date="2012" name="Science">
        <title>The Paleozoic origin of enzymatic lignin decomposition reconstructed from 31 fungal genomes.</title>
        <authorList>
            <person name="Floudas D."/>
            <person name="Binder M."/>
            <person name="Riley R."/>
            <person name="Barry K."/>
            <person name="Blanchette R.A."/>
            <person name="Henrissat B."/>
            <person name="Martinez A.T."/>
            <person name="Otillar R."/>
            <person name="Spatafora J.W."/>
            <person name="Yadav J.S."/>
            <person name="Aerts A."/>
            <person name="Benoit I."/>
            <person name="Boyd A."/>
            <person name="Carlson A."/>
            <person name="Copeland A."/>
            <person name="Coutinho P.M."/>
            <person name="de Vries R.P."/>
            <person name="Ferreira P."/>
            <person name="Findley K."/>
            <person name="Foster B."/>
            <person name="Gaskell J."/>
            <person name="Glotzer D."/>
            <person name="Gorecki P."/>
            <person name="Heitman J."/>
            <person name="Hesse C."/>
            <person name="Hori C."/>
            <person name="Igarashi K."/>
            <person name="Jurgens J.A."/>
            <person name="Kallen N."/>
            <person name="Kersten P."/>
            <person name="Kohler A."/>
            <person name="Kuees U."/>
            <person name="Kumar T.K.A."/>
            <person name="Kuo A."/>
            <person name="LaButti K."/>
            <person name="Larrondo L.F."/>
            <person name="Lindquist E."/>
            <person name="Ling A."/>
            <person name="Lombard V."/>
            <person name="Lucas S."/>
            <person name="Lundell T."/>
            <person name="Martin R."/>
            <person name="McLaughlin D.J."/>
            <person name="Morgenstern I."/>
            <person name="Morin E."/>
            <person name="Murat C."/>
            <person name="Nagy L.G."/>
            <person name="Nolan M."/>
            <person name="Ohm R.A."/>
            <person name="Patyshakuliyeva A."/>
            <person name="Rokas A."/>
            <person name="Ruiz-Duenas F.J."/>
            <person name="Sabat G."/>
            <person name="Salamov A."/>
            <person name="Samejima M."/>
            <person name="Schmutz J."/>
            <person name="Slot J.C."/>
            <person name="St John F."/>
            <person name="Stenlid J."/>
            <person name="Sun H."/>
            <person name="Sun S."/>
            <person name="Syed K."/>
            <person name="Tsang A."/>
            <person name="Wiebenga A."/>
            <person name="Young D."/>
            <person name="Pisabarro A."/>
            <person name="Eastwood D.C."/>
            <person name="Martin F."/>
            <person name="Cullen D."/>
            <person name="Grigoriev I.V."/>
            <person name="Hibbett D.S."/>
        </authorList>
    </citation>
    <scope>NUCLEOTIDE SEQUENCE [LARGE SCALE GENOMIC DNA]</scope>
    <source>
        <strain evidence="3">TFB10046</strain>
    </source>
</reference>
<protein>
    <submittedName>
        <fullName evidence="2">Uncharacterized protein</fullName>
    </submittedName>
</protein>
<keyword evidence="3" id="KW-1185">Reference proteome</keyword>
<evidence type="ECO:0000313" key="3">
    <source>
        <dbReference type="Proteomes" id="UP000006514"/>
    </source>
</evidence>
<dbReference type="EMBL" id="JH688578">
    <property type="protein sequence ID" value="EJD32889.1"/>
    <property type="molecule type" value="Genomic_DNA"/>
</dbReference>
<dbReference type="AlphaFoldDB" id="J0CRK0"/>
<feature type="coiled-coil region" evidence="1">
    <location>
        <begin position="13"/>
        <end position="40"/>
    </location>
</feature>
<dbReference type="KEGG" id="adl:AURDEDRAFT_178017"/>
<gene>
    <name evidence="2" type="ORF">AURDEDRAFT_178017</name>
</gene>
<evidence type="ECO:0000256" key="1">
    <source>
        <dbReference type="SAM" id="Coils"/>
    </source>
</evidence>
<organism evidence="2 3">
    <name type="scientific">Auricularia subglabra (strain TFB-10046 / SS5)</name>
    <name type="common">White-rot fungus</name>
    <name type="synonym">Auricularia delicata (strain TFB10046)</name>
    <dbReference type="NCBI Taxonomy" id="717982"/>
    <lineage>
        <taxon>Eukaryota</taxon>
        <taxon>Fungi</taxon>
        <taxon>Dikarya</taxon>
        <taxon>Basidiomycota</taxon>
        <taxon>Agaricomycotina</taxon>
        <taxon>Agaricomycetes</taxon>
        <taxon>Auriculariales</taxon>
        <taxon>Auriculariaceae</taxon>
        <taxon>Auricularia</taxon>
    </lineage>
</organism>
<dbReference type="InParanoid" id="J0CRK0"/>
<accession>J0CRK0</accession>
<dbReference type="Proteomes" id="UP000006514">
    <property type="component" value="Unassembled WGS sequence"/>
</dbReference>
<name>J0CRK0_AURST</name>
<evidence type="ECO:0000313" key="2">
    <source>
        <dbReference type="EMBL" id="EJD32889.1"/>
    </source>
</evidence>
<proteinExistence type="predicted"/>
<sequence>MNDRHGQEYKEHFDIIERKLATLKSRVRTLEEHVKRIQKQGKDAPKELVAHAKLELKDASLVEKPASTSRE</sequence>